<protein>
    <submittedName>
        <fullName evidence="1">Uncharacterized protein</fullName>
    </submittedName>
</protein>
<reference evidence="1" key="1">
    <citation type="journal article" date="2015" name="PeerJ">
        <title>First genomic representation of candidate bacterial phylum KSB3 points to enhanced environmental sensing as a trigger of wastewater bulking.</title>
        <authorList>
            <person name="Sekiguchi Y."/>
            <person name="Ohashi A."/>
            <person name="Parks D.H."/>
            <person name="Yamauchi T."/>
            <person name="Tyson G.W."/>
            <person name="Hugenholtz P."/>
        </authorList>
    </citation>
    <scope>NUCLEOTIDE SEQUENCE [LARGE SCALE GENOMIC DNA]</scope>
</reference>
<dbReference type="HOGENOM" id="CLU_2749539_0_0_0"/>
<dbReference type="Proteomes" id="UP000030700">
    <property type="component" value="Unassembled WGS sequence"/>
</dbReference>
<organism evidence="1">
    <name type="scientific">Candidatus Moduliflexus flocculans</name>
    <dbReference type="NCBI Taxonomy" id="1499966"/>
    <lineage>
        <taxon>Bacteria</taxon>
        <taxon>Candidatus Moduliflexota</taxon>
        <taxon>Candidatus Moduliflexia</taxon>
        <taxon>Candidatus Moduliflexales</taxon>
        <taxon>Candidatus Moduliflexaceae</taxon>
    </lineage>
</organism>
<proteinExistence type="predicted"/>
<keyword evidence="2" id="KW-1185">Reference proteome</keyword>
<sequence>MAYQDVKKEMTSRRKTKPHRFSKPVRFLCRQLNGNYPTYFFSTTEAFVPPKPKEFDIAALTVMFRALLGT</sequence>
<dbReference type="EMBL" id="DF820456">
    <property type="protein sequence ID" value="GAK50322.1"/>
    <property type="molecule type" value="Genomic_DNA"/>
</dbReference>
<accession>A0A0S6VSJ9</accession>
<name>A0A0S6VSJ9_9BACT</name>
<dbReference type="AlphaFoldDB" id="A0A0S6VSJ9"/>
<evidence type="ECO:0000313" key="2">
    <source>
        <dbReference type="Proteomes" id="UP000030700"/>
    </source>
</evidence>
<evidence type="ECO:0000313" key="1">
    <source>
        <dbReference type="EMBL" id="GAK50322.1"/>
    </source>
</evidence>
<gene>
    <name evidence="1" type="ORF">U14_01550</name>
</gene>